<sequence>MSAEDYPTMLPQLFKQFEFNIQYYSKSIDIILIDEISALVNILPKLYGYDEFEAIEFVIYDVVELPITQEILCSDAILSVIVQIKYDDQLPTLNNNGEKFILLIQRTVEFIVKPTRAIQPQLVQLPIIWQFIIVILFQIFCISDKLPTEAVARFKFINI</sequence>
<evidence type="ECO:0000313" key="5">
    <source>
        <dbReference type="EMBL" id="CAL6088299.1"/>
    </source>
</evidence>
<organism evidence="1">
    <name type="scientific">Hexamita inflata</name>
    <dbReference type="NCBI Taxonomy" id="28002"/>
    <lineage>
        <taxon>Eukaryota</taxon>
        <taxon>Metamonada</taxon>
        <taxon>Diplomonadida</taxon>
        <taxon>Hexamitidae</taxon>
        <taxon>Hexamitinae</taxon>
        <taxon>Hexamita</taxon>
    </lineage>
</organism>
<dbReference type="EMBL" id="CATOUU010000662">
    <property type="protein sequence ID" value="CAI9939173.1"/>
    <property type="molecule type" value="Genomic_DNA"/>
</dbReference>
<protein>
    <submittedName>
        <fullName evidence="4">Hypothetical_protein</fullName>
    </submittedName>
</protein>
<proteinExistence type="predicted"/>
<gene>
    <name evidence="1" type="ORF">HINF_LOCUS26818</name>
    <name evidence="2" type="ORF">HINF_LOCUS26821</name>
    <name evidence="3" type="ORF">HINF_LOCUS26824</name>
    <name evidence="4" type="ORF">HINF_LOCUS64056</name>
    <name evidence="5" type="ORF">HINF_LOCUS64059</name>
    <name evidence="6" type="ORF">HINF_LOCUS64062</name>
</gene>
<reference evidence="1" key="1">
    <citation type="submission" date="2023-06" db="EMBL/GenBank/DDBJ databases">
        <authorList>
            <person name="Kurt Z."/>
        </authorList>
    </citation>
    <scope>NUCLEOTIDE SEQUENCE</scope>
</reference>
<dbReference type="EMBL" id="CATOUU010000662">
    <property type="protein sequence ID" value="CAI9939176.1"/>
    <property type="molecule type" value="Genomic_DNA"/>
</dbReference>
<comment type="caution">
    <text evidence="1">The sequence shown here is derived from an EMBL/GenBank/DDBJ whole genome shotgun (WGS) entry which is preliminary data.</text>
</comment>
<reference evidence="4 7" key="2">
    <citation type="submission" date="2024-07" db="EMBL/GenBank/DDBJ databases">
        <authorList>
            <person name="Akdeniz Z."/>
        </authorList>
    </citation>
    <scope>NUCLEOTIDE SEQUENCE [LARGE SCALE GENOMIC DNA]</scope>
</reference>
<accession>A0AA86PIL4</accession>
<dbReference type="EMBL" id="CAXDID020000407">
    <property type="protein sequence ID" value="CAL6088299.1"/>
    <property type="molecule type" value="Genomic_DNA"/>
</dbReference>
<dbReference type="Proteomes" id="UP001642409">
    <property type="component" value="Unassembled WGS sequence"/>
</dbReference>
<dbReference type="EMBL" id="CATOUU010000662">
    <property type="protein sequence ID" value="CAI9939179.1"/>
    <property type="molecule type" value="Genomic_DNA"/>
</dbReference>
<evidence type="ECO:0000313" key="2">
    <source>
        <dbReference type="EMBL" id="CAI9939176.1"/>
    </source>
</evidence>
<evidence type="ECO:0000313" key="7">
    <source>
        <dbReference type="Proteomes" id="UP001642409"/>
    </source>
</evidence>
<evidence type="ECO:0000313" key="1">
    <source>
        <dbReference type="EMBL" id="CAI9939173.1"/>
    </source>
</evidence>
<evidence type="ECO:0000313" key="4">
    <source>
        <dbReference type="EMBL" id="CAL6088293.1"/>
    </source>
</evidence>
<keyword evidence="7" id="KW-1185">Reference proteome</keyword>
<evidence type="ECO:0000313" key="3">
    <source>
        <dbReference type="EMBL" id="CAI9939179.1"/>
    </source>
</evidence>
<evidence type="ECO:0000313" key="6">
    <source>
        <dbReference type="EMBL" id="CAL6088305.1"/>
    </source>
</evidence>
<dbReference type="EMBL" id="CAXDID020000407">
    <property type="protein sequence ID" value="CAL6088305.1"/>
    <property type="molecule type" value="Genomic_DNA"/>
</dbReference>
<dbReference type="AlphaFoldDB" id="A0AA86PIL4"/>
<dbReference type="EMBL" id="CAXDID020000407">
    <property type="protein sequence ID" value="CAL6088293.1"/>
    <property type="molecule type" value="Genomic_DNA"/>
</dbReference>
<name>A0AA86PIL4_9EUKA</name>